<protein>
    <submittedName>
        <fullName evidence="1">Uncharacterized protein</fullName>
    </submittedName>
</protein>
<organism evidence="1 2">
    <name type="scientific">Batillaria attramentaria</name>
    <dbReference type="NCBI Taxonomy" id="370345"/>
    <lineage>
        <taxon>Eukaryota</taxon>
        <taxon>Metazoa</taxon>
        <taxon>Spiralia</taxon>
        <taxon>Lophotrochozoa</taxon>
        <taxon>Mollusca</taxon>
        <taxon>Gastropoda</taxon>
        <taxon>Caenogastropoda</taxon>
        <taxon>Sorbeoconcha</taxon>
        <taxon>Cerithioidea</taxon>
        <taxon>Batillariidae</taxon>
        <taxon>Batillaria</taxon>
    </lineage>
</organism>
<evidence type="ECO:0000313" key="1">
    <source>
        <dbReference type="EMBL" id="KAK7507385.1"/>
    </source>
</evidence>
<proteinExistence type="predicted"/>
<reference evidence="1 2" key="1">
    <citation type="journal article" date="2023" name="Sci. Data">
        <title>Genome assembly of the Korean intertidal mud-creeper Batillaria attramentaria.</title>
        <authorList>
            <person name="Patra A.K."/>
            <person name="Ho P.T."/>
            <person name="Jun S."/>
            <person name="Lee S.J."/>
            <person name="Kim Y."/>
            <person name="Won Y.J."/>
        </authorList>
    </citation>
    <scope>NUCLEOTIDE SEQUENCE [LARGE SCALE GENOMIC DNA]</scope>
    <source>
        <strain evidence="1">Wonlab-2016</strain>
    </source>
</reference>
<feature type="non-terminal residue" evidence="1">
    <location>
        <position position="1"/>
    </location>
</feature>
<comment type="caution">
    <text evidence="1">The sequence shown here is derived from an EMBL/GenBank/DDBJ whole genome shotgun (WGS) entry which is preliminary data.</text>
</comment>
<accession>A0ABD0M6N7</accession>
<evidence type="ECO:0000313" key="2">
    <source>
        <dbReference type="Proteomes" id="UP001519460"/>
    </source>
</evidence>
<sequence>QSGVNMPTEKAKKVSVARSKLTCRRGPLIIYLPDLQAGVRLALWDIGFLYGVVKMEPLFRLQQHDTSTDITIRSLTANNKLETLLKLYRAVLVVVAVV</sequence>
<name>A0ABD0M6N7_9CAEN</name>
<keyword evidence="2" id="KW-1185">Reference proteome</keyword>
<dbReference type="Proteomes" id="UP001519460">
    <property type="component" value="Unassembled WGS sequence"/>
</dbReference>
<feature type="non-terminal residue" evidence="1">
    <location>
        <position position="98"/>
    </location>
</feature>
<dbReference type="AlphaFoldDB" id="A0ABD0M6N7"/>
<dbReference type="EMBL" id="JACVVK020000004">
    <property type="protein sequence ID" value="KAK7507385.1"/>
    <property type="molecule type" value="Genomic_DNA"/>
</dbReference>
<gene>
    <name evidence="1" type="ORF">BaRGS_00001320</name>
</gene>